<gene>
    <name evidence="1" type="ORF">SAMN02982922_0050</name>
</gene>
<evidence type="ECO:0000313" key="1">
    <source>
        <dbReference type="EMBL" id="SMH26151.1"/>
    </source>
</evidence>
<evidence type="ECO:0000313" key="2">
    <source>
        <dbReference type="Proteomes" id="UP000193083"/>
    </source>
</evidence>
<dbReference type="AlphaFoldDB" id="A0A1X7MP99"/>
<dbReference type="EMBL" id="FXBL01000002">
    <property type="protein sequence ID" value="SMH26151.1"/>
    <property type="molecule type" value="Genomic_DNA"/>
</dbReference>
<keyword evidence="2" id="KW-1185">Reference proteome</keyword>
<dbReference type="RefSeq" id="WP_176247373.1">
    <property type="nucleotide sequence ID" value="NZ_FXBL01000002.1"/>
</dbReference>
<organism evidence="1 2">
    <name type="scientific">Mesorhizobium australicum</name>
    <dbReference type="NCBI Taxonomy" id="536018"/>
    <lineage>
        <taxon>Bacteria</taxon>
        <taxon>Pseudomonadati</taxon>
        <taxon>Pseudomonadota</taxon>
        <taxon>Alphaproteobacteria</taxon>
        <taxon>Hyphomicrobiales</taxon>
        <taxon>Phyllobacteriaceae</taxon>
        <taxon>Mesorhizobium</taxon>
    </lineage>
</organism>
<sequence length="195" mass="21591">MKLTRHVGCGCNLSRREFSIALGFFALNSGMPRLAEAAGQQTLDERFEFLSKHGNSTCSPAFTDSIAKMSTVARLQGSCCSPMDRHRYGEQMEALKKYASIPEIPPDPYDIAAGAAQKAMSYFDVALSPDEQEAYQYAMDNSDEKGPCCCQCWRWRVYGGLGKFLIRERRFSGEKLVEVWNLSSGCGGGAEHHHG</sequence>
<name>A0A1X7MP99_9HYPH</name>
<proteinExistence type="predicted"/>
<dbReference type="Proteomes" id="UP000193083">
    <property type="component" value="Unassembled WGS sequence"/>
</dbReference>
<accession>A0A1X7MP99</accession>
<reference evidence="1 2" key="1">
    <citation type="submission" date="2017-04" db="EMBL/GenBank/DDBJ databases">
        <authorList>
            <person name="Afonso C.L."/>
            <person name="Miller P.J."/>
            <person name="Scott M.A."/>
            <person name="Spackman E."/>
            <person name="Goraichik I."/>
            <person name="Dimitrov K.M."/>
            <person name="Suarez D.L."/>
            <person name="Swayne D.E."/>
        </authorList>
    </citation>
    <scope>NUCLEOTIDE SEQUENCE [LARGE SCALE GENOMIC DNA]</scope>
    <source>
        <strain evidence="1 2">B5P</strain>
    </source>
</reference>
<protein>
    <submittedName>
        <fullName evidence="1">Uncharacterized protein</fullName>
    </submittedName>
</protein>